<accession>C9LX32</accession>
<dbReference type="PANTHER" id="PTHR33217">
    <property type="entry name" value="TRANSPOSASE FOR INSERTION SEQUENCE ELEMENT IS1081"/>
    <property type="match status" value="1"/>
</dbReference>
<evidence type="ECO:0000256" key="6">
    <source>
        <dbReference type="RuleBase" id="RU365089"/>
    </source>
</evidence>
<dbReference type="InterPro" id="IPR001207">
    <property type="entry name" value="Transposase_mutator"/>
</dbReference>
<dbReference type="Pfam" id="PF00872">
    <property type="entry name" value="Transposase_mut"/>
    <property type="match status" value="1"/>
</dbReference>
<comment type="function">
    <text evidence="1 6">Required for the transposition of the insertion element.</text>
</comment>
<dbReference type="PANTHER" id="PTHR33217:SF8">
    <property type="entry name" value="MUTATOR FAMILY TRANSPOSASE"/>
    <property type="match status" value="1"/>
</dbReference>
<dbReference type="GO" id="GO:0003677">
    <property type="term" value="F:DNA binding"/>
    <property type="evidence" value="ECO:0007669"/>
    <property type="project" value="UniProtKB-UniRule"/>
</dbReference>
<keyword evidence="6" id="KW-0814">Transposable element</keyword>
<dbReference type="AlphaFoldDB" id="C9LX32"/>
<proteinExistence type="inferred from homology"/>
<reference evidence="8 9" key="1">
    <citation type="submission" date="2009-09" db="EMBL/GenBank/DDBJ databases">
        <authorList>
            <person name="Weinstock G."/>
            <person name="Sodergren E."/>
            <person name="Clifton S."/>
            <person name="Fulton L."/>
            <person name="Fulton B."/>
            <person name="Courtney L."/>
            <person name="Fronick C."/>
            <person name="Harrison M."/>
            <person name="Strong C."/>
            <person name="Farmer C."/>
            <person name="Delahaunty K."/>
            <person name="Markovic C."/>
            <person name="Hall O."/>
            <person name="Minx P."/>
            <person name="Tomlinson C."/>
            <person name="Mitreva M."/>
            <person name="Nelson J."/>
            <person name="Hou S."/>
            <person name="Wollam A."/>
            <person name="Pepin K.H."/>
            <person name="Johnson M."/>
            <person name="Bhonagiri V."/>
            <person name="Nash W.E."/>
            <person name="Warren W."/>
            <person name="Chinwalla A."/>
            <person name="Mardis E.R."/>
            <person name="Wilson R.K."/>
        </authorList>
    </citation>
    <scope>NUCLEOTIDE SEQUENCE [LARGE SCALE GENOMIC DNA]</scope>
    <source>
        <strain evidence="8">ATCC 35185</strain>
        <strain evidence="9">ATCC 35185 / DSM 20758 / VPI D19B-28</strain>
    </source>
</reference>
<dbReference type="NCBIfam" id="NF033543">
    <property type="entry name" value="transpos_IS256"/>
    <property type="match status" value="1"/>
</dbReference>
<evidence type="ECO:0000313" key="7">
    <source>
        <dbReference type="EMBL" id="AEB99602.1"/>
    </source>
</evidence>
<evidence type="ECO:0000313" key="9">
    <source>
        <dbReference type="Proteomes" id="UP000003505"/>
    </source>
</evidence>
<comment type="similarity">
    <text evidence="2 6">Belongs to the transposase mutator family.</text>
</comment>
<dbReference type="KEGG" id="ssg:Selsp_0632"/>
<evidence type="ECO:0000313" key="10">
    <source>
        <dbReference type="Proteomes" id="UP000011124"/>
    </source>
</evidence>
<keyword evidence="4 6" id="KW-0238">DNA-binding</keyword>
<keyword evidence="3 6" id="KW-0815">Transposition</keyword>
<evidence type="ECO:0000256" key="1">
    <source>
        <dbReference type="ARBA" id="ARBA00002190"/>
    </source>
</evidence>
<dbReference type="eggNOG" id="COG3328">
    <property type="taxonomic scope" value="Bacteria"/>
</dbReference>
<evidence type="ECO:0000256" key="5">
    <source>
        <dbReference type="ARBA" id="ARBA00023172"/>
    </source>
</evidence>
<dbReference type="EMBL" id="CP002637">
    <property type="protein sequence ID" value="AEB99602.1"/>
    <property type="molecule type" value="Genomic_DNA"/>
</dbReference>
<gene>
    <name evidence="7" type="ordered locus">Selsp_0632</name>
    <name evidence="8" type="ORF">SELSPUOL_02034</name>
</gene>
<reference evidence="7 10" key="2">
    <citation type="submission" date="2011-04" db="EMBL/GenBank/DDBJ databases">
        <title>The complete genome of Selenomonas sputigena DSM 20758.</title>
        <authorList>
            <consortium name="US DOE Joint Genome Institute (JGI-PGF)"/>
            <person name="Lucas S."/>
            <person name="Copeland A."/>
            <person name="Lapidus A."/>
            <person name="Bruce D."/>
            <person name="Goodwin L."/>
            <person name="Pitluck S."/>
            <person name="Peters L."/>
            <person name="Kyrpides N."/>
            <person name="Mavromatis K."/>
            <person name="Ivanova N."/>
            <person name="Ovchinnikova G."/>
            <person name="Teshima H."/>
            <person name="Detter J.C."/>
            <person name="Tapia R."/>
            <person name="Han C."/>
            <person name="Land M."/>
            <person name="Hauser L."/>
            <person name="Markowitz V."/>
            <person name="Cheng J.-F."/>
            <person name="Hugenholtz P."/>
            <person name="Woyke T."/>
            <person name="Wu D."/>
            <person name="Gronow S."/>
            <person name="Wellnitz S."/>
            <person name="Schneider S."/>
            <person name="Klenk H.-P."/>
            <person name="Eisen J.A."/>
        </authorList>
    </citation>
    <scope>NUCLEOTIDE SEQUENCE [LARGE SCALE GENOMIC DNA]</scope>
    <source>
        <strain evidence="7">ATCC 35185</strain>
        <strain evidence="10">ATCC 35185 / DSM 20758 / VPI D19B-28</strain>
    </source>
</reference>
<dbReference type="Proteomes" id="UP000003505">
    <property type="component" value="Unassembled WGS sequence"/>
</dbReference>
<keyword evidence="5 6" id="KW-0233">DNA recombination</keyword>
<dbReference type="HOGENOM" id="CLU_036805_2_0_9"/>
<evidence type="ECO:0000256" key="4">
    <source>
        <dbReference type="ARBA" id="ARBA00023125"/>
    </source>
</evidence>
<evidence type="ECO:0000313" key="8">
    <source>
        <dbReference type="EMBL" id="EEX76509.1"/>
    </source>
</evidence>
<dbReference type="STRING" id="546271.Selsp_0632"/>
<dbReference type="GO" id="GO:0006313">
    <property type="term" value="P:DNA transposition"/>
    <property type="evidence" value="ECO:0007669"/>
    <property type="project" value="UniProtKB-UniRule"/>
</dbReference>
<sequence length="414" mass="47841">MAKRKMIPTPADNIAKQIMETYQPQDAQEIQDVVKRIFAPIFEAALKGEMQNHLGYANHERTNSSGNARNGYSEKALKTTLGEVPIHVPRDRQGSFEPQIVKKHQRDVSSIEGKVLALYGRGMSQRDIAATVEDIYGFKMSHEQISHITDCIMEQVKEWRNRPLKPFYPFVFVDCLYVSLRTERGIQQTAVHVVLAYDMDGCKDVLGLWINEVESKHAWMQVFDELKSRGLEAIGFLSMDGVTGLEDGARAIFPQVVVQRCIVHLIRNSIRYIPRKDWSRFTKDLKAIYGAVNARQARERFEQFQKDWASYPGAVAVWQNNFTHVEQLFSYGSAVRKVMYTTNAIESVNSNFRKVTKKGSFPNEDAVFKLLYLRVQELYQKWAGRRIPNWALVRNQLLMDERMAKLMEHYDTTY</sequence>
<dbReference type="EMBL" id="ACKP02000048">
    <property type="protein sequence ID" value="EEX76509.1"/>
    <property type="molecule type" value="Genomic_DNA"/>
</dbReference>
<dbReference type="Proteomes" id="UP000011124">
    <property type="component" value="Chromosome"/>
</dbReference>
<protein>
    <recommendedName>
        <fullName evidence="6">Mutator family transposase</fullName>
    </recommendedName>
</protein>
<dbReference type="RefSeq" id="WP_006193358.1">
    <property type="nucleotide sequence ID" value="NC_015437.1"/>
</dbReference>
<organism evidence="8 9">
    <name type="scientific">Selenomonas sputigena (strain ATCC 35185 / DSM 20758 / CCUG 44933 / VPI D19B-28)</name>
    <dbReference type="NCBI Taxonomy" id="546271"/>
    <lineage>
        <taxon>Bacteria</taxon>
        <taxon>Bacillati</taxon>
        <taxon>Bacillota</taxon>
        <taxon>Negativicutes</taxon>
        <taxon>Selenomonadales</taxon>
        <taxon>Selenomonadaceae</taxon>
        <taxon>Selenomonas</taxon>
    </lineage>
</organism>
<dbReference type="GO" id="GO:0004803">
    <property type="term" value="F:transposase activity"/>
    <property type="evidence" value="ECO:0007669"/>
    <property type="project" value="UniProtKB-UniRule"/>
</dbReference>
<dbReference type="OrthoDB" id="9779930at2"/>
<evidence type="ECO:0000256" key="3">
    <source>
        <dbReference type="ARBA" id="ARBA00022578"/>
    </source>
</evidence>
<evidence type="ECO:0000256" key="2">
    <source>
        <dbReference type="ARBA" id="ARBA00010961"/>
    </source>
</evidence>
<name>C9LX32_SELS3</name>
<keyword evidence="10" id="KW-1185">Reference proteome</keyword>